<protein>
    <submittedName>
        <fullName evidence="1">Uncharacterized protein</fullName>
    </submittedName>
</protein>
<reference evidence="1" key="2">
    <citation type="journal article" date="2021" name="PeerJ">
        <title>Extensive microbial diversity within the chicken gut microbiome revealed by metagenomics and culture.</title>
        <authorList>
            <person name="Gilroy R."/>
            <person name="Ravi A."/>
            <person name="Getino M."/>
            <person name="Pursley I."/>
            <person name="Horton D.L."/>
            <person name="Alikhan N.F."/>
            <person name="Baker D."/>
            <person name="Gharbi K."/>
            <person name="Hall N."/>
            <person name="Watson M."/>
            <person name="Adriaenssens E.M."/>
            <person name="Foster-Nyarko E."/>
            <person name="Jarju S."/>
            <person name="Secka A."/>
            <person name="Antonio M."/>
            <person name="Oren A."/>
            <person name="Chaudhuri R.R."/>
            <person name="La Ragione R."/>
            <person name="Hildebrand F."/>
            <person name="Pallen M.J."/>
        </authorList>
    </citation>
    <scope>NUCLEOTIDE SEQUENCE</scope>
    <source>
        <strain evidence="1">E3-2379</strain>
    </source>
</reference>
<evidence type="ECO:0000313" key="2">
    <source>
        <dbReference type="Proteomes" id="UP000823618"/>
    </source>
</evidence>
<evidence type="ECO:0000313" key="1">
    <source>
        <dbReference type="EMBL" id="MBO8462760.1"/>
    </source>
</evidence>
<name>A0A9D9HZC1_9FIRM</name>
<sequence>MDQMDNWLKMGQWNPEMVVEDEKKCEQDMRYLRSCYPKKAKDMVSILCETCDQMEYENSPMLISVPDKETMYQLVDRMYEEMKQVGMKKEEPFLFAPTQMSMEQMKESMEKELLFVMLCDEMHRRRMRYCRRNQLFSSN</sequence>
<organism evidence="1 2">
    <name type="scientific">Candidatus Scybalomonas excrementavium</name>
    <dbReference type="NCBI Taxonomy" id="2840943"/>
    <lineage>
        <taxon>Bacteria</taxon>
        <taxon>Bacillati</taxon>
        <taxon>Bacillota</taxon>
        <taxon>Clostridia</taxon>
        <taxon>Lachnospirales</taxon>
        <taxon>Lachnospiraceae</taxon>
        <taxon>Lachnospiraceae incertae sedis</taxon>
        <taxon>Candidatus Scybalomonas</taxon>
    </lineage>
</organism>
<reference evidence="1" key="1">
    <citation type="submission" date="2020-10" db="EMBL/GenBank/DDBJ databases">
        <authorList>
            <person name="Gilroy R."/>
        </authorList>
    </citation>
    <scope>NUCLEOTIDE SEQUENCE</scope>
    <source>
        <strain evidence="1">E3-2379</strain>
    </source>
</reference>
<dbReference type="AlphaFoldDB" id="A0A9D9HZC1"/>
<proteinExistence type="predicted"/>
<dbReference type="Proteomes" id="UP000823618">
    <property type="component" value="Unassembled WGS sequence"/>
</dbReference>
<accession>A0A9D9HZC1</accession>
<dbReference type="EMBL" id="JADIML010000073">
    <property type="protein sequence ID" value="MBO8462760.1"/>
    <property type="molecule type" value="Genomic_DNA"/>
</dbReference>
<gene>
    <name evidence="1" type="ORF">IAC13_02375</name>
</gene>
<comment type="caution">
    <text evidence="1">The sequence shown here is derived from an EMBL/GenBank/DDBJ whole genome shotgun (WGS) entry which is preliminary data.</text>
</comment>